<dbReference type="OrthoDB" id="2104739at2759"/>
<protein>
    <submittedName>
        <fullName evidence="1">Uncharacterized protein</fullName>
    </submittedName>
</protein>
<sequence>MHATLNSYVPLDASDNTVGLLEETFRYLPSEGRLHLAEDIIQDGTHYKLHQLAQSIVTGLLTPMKVAGAKTAGITPSPWLGRLITTELFDRDSFSAEHWQAIRNLRA</sequence>
<evidence type="ECO:0000313" key="2">
    <source>
        <dbReference type="Proteomes" id="UP000019804"/>
    </source>
</evidence>
<dbReference type="HOGENOM" id="CLU_2209485_0_0_1"/>
<name>A0A017SBA6_ASPRC</name>
<dbReference type="GeneID" id="63697219"/>
<organism evidence="1 2">
    <name type="scientific">Aspergillus ruber (strain CBS 135680)</name>
    <dbReference type="NCBI Taxonomy" id="1388766"/>
    <lineage>
        <taxon>Eukaryota</taxon>
        <taxon>Fungi</taxon>
        <taxon>Dikarya</taxon>
        <taxon>Ascomycota</taxon>
        <taxon>Pezizomycotina</taxon>
        <taxon>Eurotiomycetes</taxon>
        <taxon>Eurotiomycetidae</taxon>
        <taxon>Eurotiales</taxon>
        <taxon>Aspergillaceae</taxon>
        <taxon>Aspergillus</taxon>
        <taxon>Aspergillus subgen. Aspergillus</taxon>
    </lineage>
</organism>
<dbReference type="RefSeq" id="XP_040638016.1">
    <property type="nucleotide sequence ID" value="XM_040782095.1"/>
</dbReference>
<gene>
    <name evidence="1" type="ORF">EURHEDRAFT_413124</name>
</gene>
<keyword evidence="2" id="KW-1185">Reference proteome</keyword>
<accession>A0A017SBA6</accession>
<dbReference type="Proteomes" id="UP000019804">
    <property type="component" value="Unassembled WGS sequence"/>
</dbReference>
<dbReference type="AlphaFoldDB" id="A0A017SBA6"/>
<dbReference type="EMBL" id="KK088426">
    <property type="protein sequence ID" value="EYE94328.1"/>
    <property type="molecule type" value="Genomic_DNA"/>
</dbReference>
<reference evidence="2" key="1">
    <citation type="journal article" date="2014" name="Nat. Commun.">
        <title>Genomic adaptations of the halophilic Dead Sea filamentous fungus Eurotium rubrum.</title>
        <authorList>
            <person name="Kis-Papo T."/>
            <person name="Weig A.R."/>
            <person name="Riley R."/>
            <person name="Persoh D."/>
            <person name="Salamov A."/>
            <person name="Sun H."/>
            <person name="Lipzen A."/>
            <person name="Wasser S.P."/>
            <person name="Rambold G."/>
            <person name="Grigoriev I.V."/>
            <person name="Nevo E."/>
        </authorList>
    </citation>
    <scope>NUCLEOTIDE SEQUENCE [LARGE SCALE GENOMIC DNA]</scope>
    <source>
        <strain evidence="2">CBS 135680</strain>
    </source>
</reference>
<proteinExistence type="predicted"/>
<evidence type="ECO:0000313" key="1">
    <source>
        <dbReference type="EMBL" id="EYE94328.1"/>
    </source>
</evidence>
<dbReference type="STRING" id="1388766.A0A017SBA6"/>